<keyword evidence="3" id="KW-0472">Membrane</keyword>
<accession>A0A167KQ10</accession>
<dbReference type="AlphaFoldDB" id="A0A167KQ10"/>
<evidence type="ECO:0000313" key="4">
    <source>
        <dbReference type="EMBL" id="KZO94874.1"/>
    </source>
</evidence>
<evidence type="ECO:0000256" key="2">
    <source>
        <dbReference type="SAM" id="MobiDB-lite"/>
    </source>
</evidence>
<feature type="transmembrane region" description="Helical" evidence="3">
    <location>
        <begin position="299"/>
        <end position="321"/>
    </location>
</feature>
<feature type="region of interest" description="Disordered" evidence="2">
    <location>
        <begin position="210"/>
        <end position="271"/>
    </location>
</feature>
<proteinExistence type="predicted"/>
<name>A0A167KQ10_CALVF</name>
<dbReference type="EMBL" id="KV417292">
    <property type="protein sequence ID" value="KZO94874.1"/>
    <property type="molecule type" value="Genomic_DNA"/>
</dbReference>
<sequence length="1107" mass="124917">MYNVLRAVRHAPARLAHASSSTYPAALGRPRLSRLLLATAFNNAKRHASTLTDDVTPQSPDPPSHSDLHEFITILSSADSLSPAAVSRSASRVIRSSVRKDNVAEAVIILSALRAANGRRTAAGNPTLFPLRLPSTTLVHGLLQQNNIHQAARLARDVMPVQEHLFRAKTIDLVVKALCPTPAEGEVGGRTASERMTQWKRNMWTREGWALKPLPPAGSAESLAPEQWPRASNSQQSMNPFSAPGQVSQRSETAHSEPTETSQPQKGQGLDASTRMAIALLAQARRTKQSRTNDMYKRVVNACLLQGELVTATLLFAILLYDLRRSQTRNQPEQSVDSTENVLQTSQGQEAIHRFHLHRRVLNRSEVQAKEMYERFRAGIGDCAELPGGEHWSTAWELMRSISWEMSEFETRDSDGADRTRGILATMWMLWGMPFPRISLLVKSLYSVKKAGTPWPPGADPKKKDSTTYGFCHAVLAREVVQMTALRSKYCADRTKQHPLDIRSYNALLHYALRHRLSPTMAEAILHHMQHERKPALQPDQATYAILLRSASLLRQNGAASQILQRFADAKDEEIVSSLARIDEIIPPKRLSRKDVFPTHLAMDIPMEPKHAVPRPETQLGDLAFAEPAVINSIIAHYISTGRANHIVQIIPLFLPTLQRRILNAEEKMAALHRMVVLGPSTFSHLLNACVKAGKSGTAERVWRLALQAERASWNNGPWGEARHGWLLGIAPYTLMMQMYSNEGKIGLTKVHRARREYVQIMKQRELHVVGWGHHIQYAPGQKYRSLPPHGEIAQLRLRWLVARHQGIRFIRSLRYGGMRVFRRVTRLILPSFIPEKIAYDPQAVKRWKRRAFPDARFFNACLDLFGKMPSMRQRNPTLWSRQSVWMRAYRRNAKARARGQNTMRRDEFLPYILGWMRQLHFPIPLAFAHIRSKNDDKPEGFQDPQLTEAHLRSRLGVRPFAYPESGDNFHAYRIAVTKDRGLPIRRKGGFSTPRGRRQRRVLSRYRQAHAGRDGGAAGARNTFEKKQGKLIKEGTEPTVERAEQDLKGQEVAATADYGPGRWDIAPTRSQLPRRRAVVERPSVATVEPEAEVGSAVDRALSFAFSM</sequence>
<dbReference type="InterPro" id="IPR051222">
    <property type="entry name" value="PPR/CCM1_RNA-binding"/>
</dbReference>
<evidence type="ECO:0000256" key="3">
    <source>
        <dbReference type="SAM" id="Phobius"/>
    </source>
</evidence>
<reference evidence="4 5" key="1">
    <citation type="journal article" date="2016" name="Mol. Biol. Evol.">
        <title>Comparative Genomics of Early-Diverging Mushroom-Forming Fungi Provides Insights into the Origins of Lignocellulose Decay Capabilities.</title>
        <authorList>
            <person name="Nagy L.G."/>
            <person name="Riley R."/>
            <person name="Tritt A."/>
            <person name="Adam C."/>
            <person name="Daum C."/>
            <person name="Floudas D."/>
            <person name="Sun H."/>
            <person name="Yadav J.S."/>
            <person name="Pangilinan J."/>
            <person name="Larsson K.H."/>
            <person name="Matsuura K."/>
            <person name="Barry K."/>
            <person name="Labutti K."/>
            <person name="Kuo R."/>
            <person name="Ohm R.A."/>
            <person name="Bhattacharya S.S."/>
            <person name="Shirouzu T."/>
            <person name="Yoshinaga Y."/>
            <person name="Martin F.M."/>
            <person name="Grigoriev I.V."/>
            <person name="Hibbett D.S."/>
        </authorList>
    </citation>
    <scope>NUCLEOTIDE SEQUENCE [LARGE SCALE GENOMIC DNA]</scope>
    <source>
        <strain evidence="4 5">TUFC12733</strain>
    </source>
</reference>
<dbReference type="OrthoDB" id="2554293at2759"/>
<dbReference type="Gene3D" id="1.25.40.10">
    <property type="entry name" value="Tetratricopeptide repeat domain"/>
    <property type="match status" value="1"/>
</dbReference>
<feature type="compositionally biased region" description="Polar residues" evidence="2">
    <location>
        <begin position="230"/>
        <end position="251"/>
    </location>
</feature>
<dbReference type="PANTHER" id="PTHR47942">
    <property type="entry name" value="TETRATRICOPEPTIDE REPEAT (TPR)-LIKE SUPERFAMILY PROTEIN-RELATED"/>
    <property type="match status" value="1"/>
</dbReference>
<dbReference type="Proteomes" id="UP000076738">
    <property type="component" value="Unassembled WGS sequence"/>
</dbReference>
<keyword evidence="3" id="KW-0812">Transmembrane</keyword>
<organism evidence="4 5">
    <name type="scientific">Calocera viscosa (strain TUFC12733)</name>
    <dbReference type="NCBI Taxonomy" id="1330018"/>
    <lineage>
        <taxon>Eukaryota</taxon>
        <taxon>Fungi</taxon>
        <taxon>Dikarya</taxon>
        <taxon>Basidiomycota</taxon>
        <taxon>Agaricomycotina</taxon>
        <taxon>Dacrymycetes</taxon>
        <taxon>Dacrymycetales</taxon>
        <taxon>Dacrymycetaceae</taxon>
        <taxon>Calocera</taxon>
    </lineage>
</organism>
<protein>
    <submittedName>
        <fullName evidence="4">Uncharacterized protein</fullName>
    </submittedName>
</protein>
<keyword evidence="3" id="KW-1133">Transmembrane helix</keyword>
<dbReference type="STRING" id="1330018.A0A167KQ10"/>
<keyword evidence="5" id="KW-1185">Reference proteome</keyword>
<evidence type="ECO:0000313" key="5">
    <source>
        <dbReference type="Proteomes" id="UP000076738"/>
    </source>
</evidence>
<keyword evidence="1" id="KW-0677">Repeat</keyword>
<evidence type="ECO:0000256" key="1">
    <source>
        <dbReference type="ARBA" id="ARBA00022737"/>
    </source>
</evidence>
<dbReference type="InterPro" id="IPR011990">
    <property type="entry name" value="TPR-like_helical_dom_sf"/>
</dbReference>
<gene>
    <name evidence="4" type="ORF">CALVIDRAFT_192806</name>
</gene>
<dbReference type="PANTHER" id="PTHR47942:SF63">
    <property type="entry name" value="PENTATRICOPEPTIDE REPEAT-CONTAINING PROTEIN"/>
    <property type="match status" value="1"/>
</dbReference>